<accession>A0ABY6F6G9</accession>
<name>A0ABY6F6G9_9GAMM</name>
<organism evidence="1 2">
    <name type="scientific">Moraxella nasicaprae</name>
    <dbReference type="NCBI Taxonomy" id="2904122"/>
    <lineage>
        <taxon>Bacteria</taxon>
        <taxon>Pseudomonadati</taxon>
        <taxon>Pseudomonadota</taxon>
        <taxon>Gammaproteobacteria</taxon>
        <taxon>Moraxellales</taxon>
        <taxon>Moraxellaceae</taxon>
        <taxon>Moraxella</taxon>
    </lineage>
</organism>
<dbReference type="InterPro" id="IPR042242">
    <property type="entry name" value="RecO_C"/>
</dbReference>
<dbReference type="Gene3D" id="1.20.1440.120">
    <property type="entry name" value="Recombination protein O, C-terminal domain"/>
    <property type="match status" value="1"/>
</dbReference>
<reference evidence="1" key="1">
    <citation type="submission" date="2021-12" db="EMBL/GenBank/DDBJ databases">
        <title>taxonomy of Moraxella sp. ZY201224.</title>
        <authorList>
            <person name="Li F."/>
        </authorList>
    </citation>
    <scope>NUCLEOTIDE SEQUENCE</scope>
    <source>
        <strain evidence="1">ZY201224</strain>
    </source>
</reference>
<evidence type="ECO:0000313" key="2">
    <source>
        <dbReference type="Proteomes" id="UP001063782"/>
    </source>
</evidence>
<evidence type="ECO:0000313" key="1">
    <source>
        <dbReference type="EMBL" id="UXZ05695.1"/>
    </source>
</evidence>
<dbReference type="Proteomes" id="UP001063782">
    <property type="component" value="Chromosome"/>
</dbReference>
<keyword evidence="2" id="KW-1185">Reference proteome</keyword>
<dbReference type="EMBL" id="CP089977">
    <property type="protein sequence ID" value="UXZ05695.1"/>
    <property type="molecule type" value="Genomic_DNA"/>
</dbReference>
<dbReference type="RefSeq" id="WP_263077210.1">
    <property type="nucleotide sequence ID" value="NZ_CP089977.1"/>
</dbReference>
<sequence>MTPTPLTGFIIHSRPYQEKRAIYQFFSYELGVVHGIGSRGLPLFAPICLLSSGKNSLKTFSQIHFGFDDEFCQTHLGQQASLPTLNIRAGRVQYAMLYMNEILYKLLAVENACPLLWQAYHQKICQFHHLDTLDKADELTRSELMQLLRVYLREFERALFVELGVAIDFGQDWSGNRIDDEAMYRFVPEMGFIPENSSAIALAKESAKAKVSQIRYSGLVLSAMNQASDEPAYYLHHLEQFGQLQKELMDYLLEYRPLHSRTLWQQSMRYQTC</sequence>
<proteinExistence type="predicted"/>
<gene>
    <name evidence="1" type="ORF">LU297_04450</name>
</gene>
<protein>
    <submittedName>
        <fullName evidence="1">DNA recombination protein RecO</fullName>
    </submittedName>
</protein>